<sequence length="110" mass="12687">MLKKFIFIIIALVAFQYRGEIENYLFPRPDYGNMHEGKVILYATSWCGYCEKARNLMDENNIPFYEYNIETSSEGREQYQSLGGRGVPVLLINGNVIKGYSPSDIIKYAK</sequence>
<gene>
    <name evidence="2" type="ORF">NKI27_10800</name>
</gene>
<name>A0ABY6MXM1_9ALTE</name>
<feature type="domain" description="GST N-terminal" evidence="1">
    <location>
        <begin position="37"/>
        <end position="110"/>
    </location>
</feature>
<proteinExistence type="predicted"/>
<organism evidence="2 3">
    <name type="scientific">Alkalimarinus alittae</name>
    <dbReference type="NCBI Taxonomy" id="2961619"/>
    <lineage>
        <taxon>Bacteria</taxon>
        <taxon>Pseudomonadati</taxon>
        <taxon>Pseudomonadota</taxon>
        <taxon>Gammaproteobacteria</taxon>
        <taxon>Alteromonadales</taxon>
        <taxon>Alteromonadaceae</taxon>
        <taxon>Alkalimarinus</taxon>
    </lineage>
</organism>
<dbReference type="InterPro" id="IPR002109">
    <property type="entry name" value="Glutaredoxin"/>
</dbReference>
<dbReference type="Proteomes" id="UP001163739">
    <property type="component" value="Chromosome"/>
</dbReference>
<dbReference type="SUPFAM" id="SSF52833">
    <property type="entry name" value="Thioredoxin-like"/>
    <property type="match status" value="1"/>
</dbReference>
<dbReference type="PROSITE" id="PS51354">
    <property type="entry name" value="GLUTAREDOXIN_2"/>
    <property type="match status" value="1"/>
</dbReference>
<protein>
    <submittedName>
        <fullName evidence="2">Glutaredoxin family protein</fullName>
    </submittedName>
</protein>
<dbReference type="EMBL" id="CP100390">
    <property type="protein sequence ID" value="UZE94576.1"/>
    <property type="molecule type" value="Genomic_DNA"/>
</dbReference>
<dbReference type="InterPro" id="IPR004045">
    <property type="entry name" value="Glutathione_S-Trfase_N"/>
</dbReference>
<dbReference type="RefSeq" id="WP_265046068.1">
    <property type="nucleotide sequence ID" value="NZ_CP100390.1"/>
</dbReference>
<dbReference type="Gene3D" id="3.40.30.10">
    <property type="entry name" value="Glutaredoxin"/>
    <property type="match status" value="1"/>
</dbReference>
<dbReference type="InterPro" id="IPR036249">
    <property type="entry name" value="Thioredoxin-like_sf"/>
</dbReference>
<dbReference type="Pfam" id="PF00462">
    <property type="entry name" value="Glutaredoxin"/>
    <property type="match status" value="1"/>
</dbReference>
<keyword evidence="3" id="KW-1185">Reference proteome</keyword>
<reference evidence="2" key="1">
    <citation type="submission" date="2022-06" db="EMBL/GenBank/DDBJ databases">
        <title>Alkalimarinus sp. nov., isolated from gut of a Alitta virens.</title>
        <authorList>
            <person name="Yang A.I."/>
            <person name="Shin N.-R."/>
        </authorList>
    </citation>
    <scope>NUCLEOTIDE SEQUENCE</scope>
    <source>
        <strain evidence="2">A2M4</strain>
    </source>
</reference>
<dbReference type="PANTHER" id="PTHR34386">
    <property type="entry name" value="GLUTAREDOXIN"/>
    <property type="match status" value="1"/>
</dbReference>
<dbReference type="CDD" id="cd02976">
    <property type="entry name" value="NrdH"/>
    <property type="match status" value="1"/>
</dbReference>
<dbReference type="PROSITE" id="PS50404">
    <property type="entry name" value="GST_NTER"/>
    <property type="match status" value="1"/>
</dbReference>
<dbReference type="InterPro" id="IPR051548">
    <property type="entry name" value="Grx-like_ET"/>
</dbReference>
<evidence type="ECO:0000259" key="1">
    <source>
        <dbReference type="PROSITE" id="PS50404"/>
    </source>
</evidence>
<dbReference type="PANTHER" id="PTHR34386:SF1">
    <property type="entry name" value="GLUTAREDOXIN-LIKE PROTEIN NRDH"/>
    <property type="match status" value="1"/>
</dbReference>
<evidence type="ECO:0000313" key="2">
    <source>
        <dbReference type="EMBL" id="UZE94576.1"/>
    </source>
</evidence>
<evidence type="ECO:0000313" key="3">
    <source>
        <dbReference type="Proteomes" id="UP001163739"/>
    </source>
</evidence>
<accession>A0ABY6MXM1</accession>